<proteinExistence type="predicted"/>
<organism evidence="1 2">
    <name type="scientific">Klebsormidium nitens</name>
    <name type="common">Green alga</name>
    <name type="synonym">Ulothrix nitens</name>
    <dbReference type="NCBI Taxonomy" id="105231"/>
    <lineage>
        <taxon>Eukaryota</taxon>
        <taxon>Viridiplantae</taxon>
        <taxon>Streptophyta</taxon>
        <taxon>Klebsormidiophyceae</taxon>
        <taxon>Klebsormidiales</taxon>
        <taxon>Klebsormidiaceae</taxon>
        <taxon>Klebsormidium</taxon>
    </lineage>
</organism>
<dbReference type="EMBL" id="DF237025">
    <property type="protein sequence ID" value="GAQ81295.1"/>
    <property type="molecule type" value="Genomic_DNA"/>
</dbReference>
<name>A0A1Y1HRN3_KLENI</name>
<protein>
    <submittedName>
        <fullName evidence="1">Uncharacterized protein</fullName>
    </submittedName>
</protein>
<reference evidence="1 2" key="1">
    <citation type="journal article" date="2014" name="Nat. Commun.">
        <title>Klebsormidium flaccidum genome reveals primary factors for plant terrestrial adaptation.</title>
        <authorList>
            <person name="Hori K."/>
            <person name="Maruyama F."/>
            <person name="Fujisawa T."/>
            <person name="Togashi T."/>
            <person name="Yamamoto N."/>
            <person name="Seo M."/>
            <person name="Sato S."/>
            <person name="Yamada T."/>
            <person name="Mori H."/>
            <person name="Tajima N."/>
            <person name="Moriyama T."/>
            <person name="Ikeuchi M."/>
            <person name="Watanabe M."/>
            <person name="Wada H."/>
            <person name="Kobayashi K."/>
            <person name="Saito M."/>
            <person name="Masuda T."/>
            <person name="Sasaki-Sekimoto Y."/>
            <person name="Mashiguchi K."/>
            <person name="Awai K."/>
            <person name="Shimojima M."/>
            <person name="Masuda S."/>
            <person name="Iwai M."/>
            <person name="Nobusawa T."/>
            <person name="Narise T."/>
            <person name="Kondo S."/>
            <person name="Saito H."/>
            <person name="Sato R."/>
            <person name="Murakawa M."/>
            <person name="Ihara Y."/>
            <person name="Oshima-Yamada Y."/>
            <person name="Ohtaka K."/>
            <person name="Satoh M."/>
            <person name="Sonobe K."/>
            <person name="Ishii M."/>
            <person name="Ohtani R."/>
            <person name="Kanamori-Sato M."/>
            <person name="Honoki R."/>
            <person name="Miyazaki D."/>
            <person name="Mochizuki H."/>
            <person name="Umetsu J."/>
            <person name="Higashi K."/>
            <person name="Shibata D."/>
            <person name="Kamiya Y."/>
            <person name="Sato N."/>
            <person name="Nakamura Y."/>
            <person name="Tabata S."/>
            <person name="Ida S."/>
            <person name="Kurokawa K."/>
            <person name="Ohta H."/>
        </authorList>
    </citation>
    <scope>NUCLEOTIDE SEQUENCE [LARGE SCALE GENOMIC DNA]</scope>
    <source>
        <strain evidence="1 2">NIES-2285</strain>
    </source>
</reference>
<dbReference type="AlphaFoldDB" id="A0A1Y1HRN3"/>
<accession>A0A1Y1HRN3</accession>
<keyword evidence="2" id="KW-1185">Reference proteome</keyword>
<evidence type="ECO:0000313" key="1">
    <source>
        <dbReference type="EMBL" id="GAQ81295.1"/>
    </source>
</evidence>
<sequence length="418" mass="47345">MLETRAGTEWQRIFDGTTSLIKIEDGSRIVLGCLNEFQRDAILWYREVIYTGRLNMANIRWRESTVQNLADIANKMAEEGLIATLSQLQTIEEVPDREAFLNWYTEGKGGFEELFYEARTPSCGLVPFTIEADSAKPVVCIISANPTVKLRARKYFDNDFKLELLICLDGQVAEEWDEYSWQKSPGVSAMFHHNFLVDGKAVNLPNTSQAFNWRKIPKAGLEKAVIQGHVIISEGTALTSSSNLSFLTESGLRSADCVVRTSNNGEVLFHRVMLETREGTEWQRIFDGTTPLCKNQDGSKSLVTSLKEFSQEAVLWYREIVYGQGKLDIATLKWRKSVVQSLAEIANKMGEEGLIKTMCSLQTIAEVPDREAFLEWCTLGKGGFEELFYEARMQSDADKLKQLREQKRKRDRSGQNSG</sequence>
<dbReference type="Proteomes" id="UP000054558">
    <property type="component" value="Unassembled WGS sequence"/>
</dbReference>
<gene>
    <name evidence="1" type="ORF">KFL_000760240</name>
</gene>
<evidence type="ECO:0000313" key="2">
    <source>
        <dbReference type="Proteomes" id="UP000054558"/>
    </source>
</evidence>